<dbReference type="Proteomes" id="UP000030680">
    <property type="component" value="Unassembled WGS sequence"/>
</dbReference>
<evidence type="ECO:0000256" key="1">
    <source>
        <dbReference type="SAM" id="Phobius"/>
    </source>
</evidence>
<dbReference type="EMBL" id="KB454505">
    <property type="protein sequence ID" value="EME29857.1"/>
    <property type="molecule type" value="Genomic_DNA"/>
</dbReference>
<reference evidence="3" key="1">
    <citation type="journal article" date="2013" name="Science">
        <title>Gene transfer from bacteria and archaea facilitated evolution of an extremophilic eukaryote.</title>
        <authorList>
            <person name="Schonknecht G."/>
            <person name="Chen W.H."/>
            <person name="Ternes C.M."/>
            <person name="Barbier G.G."/>
            <person name="Shrestha R.P."/>
            <person name="Stanke M."/>
            <person name="Brautigam A."/>
            <person name="Baker B.J."/>
            <person name="Banfield J.F."/>
            <person name="Garavito R.M."/>
            <person name="Carr K."/>
            <person name="Wilkerson C."/>
            <person name="Rensing S.A."/>
            <person name="Gagneul D."/>
            <person name="Dickenson N.E."/>
            <person name="Oesterhelt C."/>
            <person name="Lercher M.J."/>
            <person name="Weber A.P."/>
        </authorList>
    </citation>
    <scope>NUCLEOTIDE SEQUENCE [LARGE SCALE GENOMIC DNA]</scope>
    <source>
        <strain evidence="3">074W</strain>
    </source>
</reference>
<evidence type="ECO:0000313" key="2">
    <source>
        <dbReference type="EMBL" id="EME29857.1"/>
    </source>
</evidence>
<dbReference type="EMBL" id="KB454505">
    <property type="protein sequence ID" value="EME29858.1"/>
    <property type="molecule type" value="Genomic_DNA"/>
</dbReference>
<dbReference type="OrthoDB" id="10318871at2759"/>
<keyword evidence="1" id="KW-0472">Membrane</keyword>
<sequence>MSWLDQRGDSCLLKDIIAFIQNNEQKWKVTKNTKLSVECPEGNITMDYAQQFSWRDTFSLAPQEHLFKLTCLSDVLFLVLPGLSIIVTGNQIYCRQSGVKEAEAVESWLTFLETCSSVKSMGVALEGEQAAVEELFPILIQFVGDFLRFLWNRWKSVDYSCPSKKDLQSSVWRELAQNWISSFHQLLTEMKLFVSMVSSGSAYDGTITRMLPSPVVFIDEMSELLNEMYQWQKTVDRVDNLIPLYFHQQETLLLKLDLPIVTGSAFFGFVLLVMSFTCMNITIPPYNSPNIIQIWAVFISILVLLLFFSFSSMFYWLRKNAPLTDL</sequence>
<keyword evidence="1" id="KW-0812">Transmembrane</keyword>
<dbReference type="AlphaFoldDB" id="M2XIF7"/>
<organism evidence="2 3">
    <name type="scientific">Galdieria sulphuraria</name>
    <name type="common">Red alga</name>
    <dbReference type="NCBI Taxonomy" id="130081"/>
    <lineage>
        <taxon>Eukaryota</taxon>
        <taxon>Rhodophyta</taxon>
        <taxon>Bangiophyceae</taxon>
        <taxon>Galdieriales</taxon>
        <taxon>Galdieriaceae</taxon>
        <taxon>Galdieria</taxon>
    </lineage>
</organism>
<dbReference type="RefSeq" id="XP_005706378.1">
    <property type="nucleotide sequence ID" value="XM_005706321.1"/>
</dbReference>
<name>M2XIF7_GALSU</name>
<accession>M2XIF7</accession>
<dbReference type="KEGG" id="gsl:Gasu_28540"/>
<reference evidence="2" key="2">
    <citation type="journal article" date="2013" name="Science">
        <title>Gene Transfer from Bacteria and Archaea Facilitated Evolution of an Extremophilic Eukaryote.</title>
        <authorList>
            <person name="Schoenknecht G."/>
            <person name="Chen W.-H."/>
            <person name="Ternes C.M."/>
            <person name="Barbier G.G."/>
            <person name="Shrestha R.P."/>
            <person name="Stanke M."/>
            <person name="Brautigam A."/>
            <person name="Baker B.J."/>
            <person name="Banfield J.F."/>
            <person name="Garavito R.M."/>
            <person name="Carr K."/>
            <person name="Wilkerson C."/>
            <person name="Rensing S.A."/>
            <person name="Gagneul D."/>
            <person name="Dickenson N.E."/>
            <person name="Oesterhelt C."/>
            <person name="Lercher M.J."/>
            <person name="Weber A.P.M."/>
        </authorList>
    </citation>
    <scope>NUCLEOTIDE SEQUENCE</scope>
    <source>
        <strain evidence="2">074W</strain>
    </source>
</reference>
<evidence type="ECO:0000313" key="3">
    <source>
        <dbReference type="Proteomes" id="UP000030680"/>
    </source>
</evidence>
<proteinExistence type="predicted"/>
<feature type="transmembrane region" description="Helical" evidence="1">
    <location>
        <begin position="258"/>
        <end position="282"/>
    </location>
</feature>
<dbReference type="Gramene" id="EME29857">
    <property type="protein sequence ID" value="EME29857"/>
    <property type="gene ID" value="Gasu_28540"/>
</dbReference>
<gene>
    <name evidence="2" type="ORF">Gasu_28540</name>
</gene>
<dbReference type="Gramene" id="EME29858">
    <property type="protein sequence ID" value="EME29858"/>
    <property type="gene ID" value="Gasu_28540"/>
</dbReference>
<keyword evidence="1" id="KW-1133">Transmembrane helix</keyword>
<keyword evidence="3" id="KW-1185">Reference proteome</keyword>
<dbReference type="GeneID" id="17088623"/>
<feature type="transmembrane region" description="Helical" evidence="1">
    <location>
        <begin position="294"/>
        <end position="317"/>
    </location>
</feature>
<protein>
    <submittedName>
        <fullName evidence="2">Uncharacterized protein</fullName>
    </submittedName>
</protein>
<dbReference type="RefSeq" id="XP_005706377.1">
    <property type="nucleotide sequence ID" value="XM_005706320.1"/>
</dbReference>